<proteinExistence type="predicted"/>
<dbReference type="AlphaFoldDB" id="A0A7W9DHQ7"/>
<sequence>MNTELTVESEASEIIDALKEQASTLLSSVLKEPLTDFGVTKLGNFPYYYVNPNNLLFNATTYEWISTALTADATPVTLDEPFVNIYTQAIASVGYKLSNADQAALNAAQKLATNQQMALLTLWTSIYGPVVATSKQQPIDIIMSTIATTWASPATDLYTIQRAKNLAKLLNKTPASGQPVLPVFANYLNALGNSISLQNATTMNTGYLSTVLDNVQNAAAANGGMLLDNSTTVYNPAYAVSTPLSDIINGLSATDNKIELNMTVTRSSESEVKVSIEGGASFEIPIASFLTLSVDGSASYFSDTIATSSNTISVSMTFTGVTLVNYGPASFNVATGLNWSWMKPITDAIRNGSKDVSGFVFSPKPNIDFSEGGPFSFLTGVAISNYPSVEITVHSESYESIEKTIEQTVSLGISFLGIPLGGGSESTYSHTASSSSSSSTVTITLNPPADMVAGTNESSRGWVLGAETSYPGAVQSNFQIASGLGYPAYQLYQDNTGTTYCSSKKLKSHADGAAFVKACLKAHSGTSCSGKPWLSNSQTGTIWP</sequence>
<evidence type="ECO:0000313" key="2">
    <source>
        <dbReference type="Proteomes" id="UP000537718"/>
    </source>
</evidence>
<accession>A0A7W9DHQ7</accession>
<reference evidence="1 2" key="1">
    <citation type="submission" date="2020-08" db="EMBL/GenBank/DDBJ databases">
        <title>Genomic Encyclopedia of Type Strains, Phase IV (KMG-V): Genome sequencing to study the core and pangenomes of soil and plant-associated prokaryotes.</title>
        <authorList>
            <person name="Whitman W."/>
        </authorList>
    </citation>
    <scope>NUCLEOTIDE SEQUENCE [LARGE SCALE GENOMIC DNA]</scope>
    <source>
        <strain evidence="1 2">MP7CTX6</strain>
    </source>
</reference>
<protein>
    <submittedName>
        <fullName evidence="1">Uncharacterized protein</fullName>
    </submittedName>
</protein>
<dbReference type="Proteomes" id="UP000537718">
    <property type="component" value="Unassembled WGS sequence"/>
</dbReference>
<gene>
    <name evidence="1" type="ORF">HDE69_000409</name>
</gene>
<dbReference type="EMBL" id="JACHCF010000001">
    <property type="protein sequence ID" value="MBB5619373.1"/>
    <property type="molecule type" value="Genomic_DNA"/>
</dbReference>
<evidence type="ECO:0000313" key="1">
    <source>
        <dbReference type="EMBL" id="MBB5619373.1"/>
    </source>
</evidence>
<organism evidence="1 2">
    <name type="scientific">Pedobacter cryoconitis</name>
    <dbReference type="NCBI Taxonomy" id="188932"/>
    <lineage>
        <taxon>Bacteria</taxon>
        <taxon>Pseudomonadati</taxon>
        <taxon>Bacteroidota</taxon>
        <taxon>Sphingobacteriia</taxon>
        <taxon>Sphingobacteriales</taxon>
        <taxon>Sphingobacteriaceae</taxon>
        <taxon>Pedobacter</taxon>
    </lineage>
</organism>
<dbReference type="RefSeq" id="WP_183865522.1">
    <property type="nucleotide sequence ID" value="NZ_JACHCF010000001.1"/>
</dbReference>
<name>A0A7W9DHQ7_9SPHI</name>
<comment type="caution">
    <text evidence="1">The sequence shown here is derived from an EMBL/GenBank/DDBJ whole genome shotgun (WGS) entry which is preliminary data.</text>
</comment>